<proteinExistence type="predicted"/>
<dbReference type="Proteomes" id="UP000624703">
    <property type="component" value="Unassembled WGS sequence"/>
</dbReference>
<protein>
    <submittedName>
        <fullName evidence="2">Uncharacterized protein</fullName>
    </submittedName>
</protein>
<evidence type="ECO:0000256" key="1">
    <source>
        <dbReference type="SAM" id="SignalP"/>
    </source>
</evidence>
<organism evidence="2 3">
    <name type="scientific">Persicirhabdus sediminis</name>
    <dbReference type="NCBI Taxonomy" id="454144"/>
    <lineage>
        <taxon>Bacteria</taxon>
        <taxon>Pseudomonadati</taxon>
        <taxon>Verrucomicrobiota</taxon>
        <taxon>Verrucomicrobiia</taxon>
        <taxon>Verrucomicrobiales</taxon>
        <taxon>Verrucomicrobiaceae</taxon>
        <taxon>Persicirhabdus</taxon>
    </lineage>
</organism>
<keyword evidence="1" id="KW-0732">Signal</keyword>
<feature type="chain" id="PRO_5035289033" evidence="1">
    <location>
        <begin position="22"/>
        <end position="299"/>
    </location>
</feature>
<name>A0A8J7MH59_9BACT</name>
<sequence>MSILRAVLIVCCFVLFDVADAASQMNELDDSAKSSEKTVTVAVPINVTEDDLMTEDALMLEMNKFSSHFNTDEEAVKLRVRKLIEQRVAELKKTGKSSFTDVEIESFVDAACAESIKQLKVSLSGPKVITDKKPAEDILQAMEEMNPRLQMRSSFQEIEHDGRKFLAWTEMKKVRCIPLQPKKVSSKLTYRATVTLGEEFMEGMLGQLSYKVEAAAKMEISLKLRYCAPGHPSPVGAKKAQASAIPYFACSATVVRDGGDVVKFGINQYPSVIPFDVSFMRVRGTFVAGDDSFNAPPND</sequence>
<gene>
    <name evidence="2" type="ORF">JIN82_11510</name>
</gene>
<dbReference type="EMBL" id="JAENIM010000041">
    <property type="protein sequence ID" value="MBK1791779.1"/>
    <property type="molecule type" value="Genomic_DNA"/>
</dbReference>
<keyword evidence="3" id="KW-1185">Reference proteome</keyword>
<evidence type="ECO:0000313" key="3">
    <source>
        <dbReference type="Proteomes" id="UP000624703"/>
    </source>
</evidence>
<reference evidence="2" key="1">
    <citation type="submission" date="2021-01" db="EMBL/GenBank/DDBJ databases">
        <title>Modified the classification status of verrucomicrobia.</title>
        <authorList>
            <person name="Feng X."/>
        </authorList>
    </citation>
    <scope>NUCLEOTIDE SEQUENCE</scope>
    <source>
        <strain evidence="2">_KCTC 22039</strain>
    </source>
</reference>
<dbReference type="RefSeq" id="WP_200311798.1">
    <property type="nucleotide sequence ID" value="NZ_JAENIM010000041.1"/>
</dbReference>
<dbReference type="AlphaFoldDB" id="A0A8J7MH59"/>
<evidence type="ECO:0000313" key="2">
    <source>
        <dbReference type="EMBL" id="MBK1791779.1"/>
    </source>
</evidence>
<feature type="signal peptide" evidence="1">
    <location>
        <begin position="1"/>
        <end position="21"/>
    </location>
</feature>
<accession>A0A8J7MH59</accession>
<comment type="caution">
    <text evidence="2">The sequence shown here is derived from an EMBL/GenBank/DDBJ whole genome shotgun (WGS) entry which is preliminary data.</text>
</comment>